<dbReference type="PANTHER" id="PTHR12349:SF2">
    <property type="entry name" value="PALMITOYLTRANSFERASE ZDHHC8"/>
    <property type="match status" value="1"/>
</dbReference>
<dbReference type="Proteomes" id="UP000784294">
    <property type="component" value="Unassembled WGS sequence"/>
</dbReference>
<sequence>MVVYLMINFSRATFMDPGYLPAGVPGEGLSAADRVQNQQAIMHRSVEINGVVTRLKWCTTCEFYRPPRCSHCSICKHCIDTFDHHCPWLNNCIGKRNYRYFFIFLIALTAHMFGTFTVTLSFVMFYKDKIGNYQTIIAYPLKMIIYSILFILSLTDHSIVVLVLVGLLLIPVVGLTGFHIFLVSNGRTTNEQVTFKYRLGLNPFDRGCIYNWLHILCGPQNAIFINPHKSIKKSGKLRDKFSYEQYSGNLYSSSAPEPANFPLGEVIQNDLKASSMQQGNPAHPDLPILADKKSLIGSSNAFQSSGQEELCKDLTPVLGNGKPSRITNICKENDSVLVSIATEISPESSANWKVNANKVLPTRLSPRFGHAKLISPNISHSLEDKSPPKSNLAPGGLKEMKIDVRPGARDKKNLNQSMTITPSLRKSCHTGSNSSSDQHESFPPPLPPHSSSRGSRVENQLSSASANYSGRYPVFHHPLHSNSAASESSYLLTESFWPQASWPTPTLGMLPSMSTAAVEAVVDDFESCKQFQQQRTRHPSRQMVGHVQPSPPPLPPHGQPLALSPESKSCLNSNPIYLGSIPVSAQLSSTSSQYQQLQQHLAINPSGARLPTMLPPAVPPHSVSRASSSHRQTSAGSVSGRQPYANAADTRLLALASREYAQGHGPCQVGTGGAVSASDDSLLMVYRRSAPQQSTHQYQPKMQLERSVGEHLPPPVPLHLGAAAAPAIPSSSTGSVSTSSSTVSTAVNCPKANFLTGQVSQGRTGQSRFAGTLANHFSSHQLTSANSQQCYKPSHMLRQEQHLLLDPLSYTSPAHDAFLSGHGFSVFCGPADSTHSVSMSLPDAAAMLSSDEGHPVEGTFEISV</sequence>
<feature type="region of interest" description="Disordered" evidence="8">
    <location>
        <begin position="607"/>
        <end position="642"/>
    </location>
</feature>
<evidence type="ECO:0000256" key="2">
    <source>
        <dbReference type="ARBA" id="ARBA00022692"/>
    </source>
</evidence>
<gene>
    <name evidence="10" type="ORF">PXEA_LOCUS27803</name>
</gene>
<evidence type="ECO:0000256" key="1">
    <source>
        <dbReference type="ARBA" id="ARBA00004141"/>
    </source>
</evidence>
<feature type="transmembrane region" description="Helical" evidence="7">
    <location>
        <begin position="159"/>
        <end position="182"/>
    </location>
</feature>
<feature type="compositionally biased region" description="Polar residues" evidence="8">
    <location>
        <begin position="414"/>
        <end position="436"/>
    </location>
</feature>
<dbReference type="AlphaFoldDB" id="A0A448XDL7"/>
<comment type="caution">
    <text evidence="10">The sequence shown here is derived from an EMBL/GenBank/DDBJ whole genome shotgun (WGS) entry which is preliminary data.</text>
</comment>
<feature type="domain" description="Palmitoyltransferase DHHC" evidence="9">
    <location>
        <begin position="54"/>
        <end position="194"/>
    </location>
</feature>
<evidence type="ECO:0000259" key="9">
    <source>
        <dbReference type="Pfam" id="PF01529"/>
    </source>
</evidence>
<dbReference type="EC" id="2.3.1.225" evidence="7"/>
<evidence type="ECO:0000256" key="5">
    <source>
        <dbReference type="ARBA" id="ARBA00023463"/>
    </source>
</evidence>
<proteinExistence type="inferred from homology"/>
<feature type="region of interest" description="Disordered" evidence="8">
    <location>
        <begin position="378"/>
        <end position="461"/>
    </location>
</feature>
<accession>A0A448XDL7</accession>
<dbReference type="GO" id="GO:0016020">
    <property type="term" value="C:membrane"/>
    <property type="evidence" value="ECO:0007669"/>
    <property type="project" value="UniProtKB-SubCell"/>
</dbReference>
<comment type="subcellular location">
    <subcellularLocation>
        <location evidence="1">Membrane</location>
        <topology evidence="1">Multi-pass membrane protein</topology>
    </subcellularLocation>
</comment>
<feature type="transmembrane region" description="Helical" evidence="7">
    <location>
        <begin position="100"/>
        <end position="126"/>
    </location>
</feature>
<feature type="region of interest" description="Disordered" evidence="8">
    <location>
        <begin position="534"/>
        <end position="566"/>
    </location>
</feature>
<evidence type="ECO:0000313" key="10">
    <source>
        <dbReference type="EMBL" id="VEL34363.1"/>
    </source>
</evidence>
<keyword evidence="7" id="KW-0012">Acyltransferase</keyword>
<feature type="compositionally biased region" description="Pro residues" evidence="8">
    <location>
        <begin position="549"/>
        <end position="558"/>
    </location>
</feature>
<evidence type="ECO:0000313" key="11">
    <source>
        <dbReference type="Proteomes" id="UP000784294"/>
    </source>
</evidence>
<dbReference type="GO" id="GO:0019706">
    <property type="term" value="F:protein-cysteine S-palmitoyltransferase activity"/>
    <property type="evidence" value="ECO:0007669"/>
    <property type="project" value="UniProtKB-EC"/>
</dbReference>
<keyword evidence="2 7" id="KW-0812">Transmembrane</keyword>
<protein>
    <recommendedName>
        <fullName evidence="7">Palmitoyltransferase</fullName>
        <ecNumber evidence="7">2.3.1.225</ecNumber>
    </recommendedName>
</protein>
<dbReference type="InterPro" id="IPR001594">
    <property type="entry name" value="Palmitoyltrfase_DHHC"/>
</dbReference>
<keyword evidence="4 7" id="KW-0472">Membrane</keyword>
<evidence type="ECO:0000256" key="7">
    <source>
        <dbReference type="RuleBase" id="RU079119"/>
    </source>
</evidence>
<dbReference type="Pfam" id="PF01529">
    <property type="entry name" value="DHHC"/>
    <property type="match status" value="1"/>
</dbReference>
<keyword evidence="11" id="KW-1185">Reference proteome</keyword>
<feature type="compositionally biased region" description="Basic and acidic residues" evidence="8">
    <location>
        <begin position="398"/>
        <end position="413"/>
    </location>
</feature>
<feature type="transmembrane region" description="Helical" evidence="7">
    <location>
        <begin position="132"/>
        <end position="152"/>
    </location>
</feature>
<keyword evidence="7" id="KW-0808">Transferase</keyword>
<comment type="similarity">
    <text evidence="5">Belongs to the DHHC palmitoyltransferase family. ERF2/ZDHHC9 subfamily.</text>
</comment>
<evidence type="ECO:0000256" key="6">
    <source>
        <dbReference type="ARBA" id="ARBA00047790"/>
    </source>
</evidence>
<dbReference type="PROSITE" id="PS50216">
    <property type="entry name" value="DHHC"/>
    <property type="match status" value="1"/>
</dbReference>
<comment type="catalytic activity">
    <reaction evidence="6">
        <text>L-cysteinyl-[protein] + hexadecanoyl-CoA = S-hexadecanoyl-L-cysteinyl-[protein] + CoA</text>
        <dbReference type="Rhea" id="RHEA:36683"/>
        <dbReference type="Rhea" id="RHEA-COMP:10131"/>
        <dbReference type="Rhea" id="RHEA-COMP:11032"/>
        <dbReference type="ChEBI" id="CHEBI:29950"/>
        <dbReference type="ChEBI" id="CHEBI:57287"/>
        <dbReference type="ChEBI" id="CHEBI:57379"/>
        <dbReference type="ChEBI" id="CHEBI:74151"/>
        <dbReference type="EC" id="2.3.1.225"/>
    </reaction>
    <physiologicalReaction direction="left-to-right" evidence="6">
        <dbReference type="Rhea" id="RHEA:36684"/>
    </physiologicalReaction>
</comment>
<keyword evidence="3 7" id="KW-1133">Transmembrane helix</keyword>
<dbReference type="OrthoDB" id="4096362at2759"/>
<dbReference type="EMBL" id="CAAALY010247515">
    <property type="protein sequence ID" value="VEL34363.1"/>
    <property type="molecule type" value="Genomic_DNA"/>
</dbReference>
<reference evidence="10" key="1">
    <citation type="submission" date="2018-11" db="EMBL/GenBank/DDBJ databases">
        <authorList>
            <consortium name="Pathogen Informatics"/>
        </authorList>
    </citation>
    <scope>NUCLEOTIDE SEQUENCE</scope>
</reference>
<evidence type="ECO:0000256" key="3">
    <source>
        <dbReference type="ARBA" id="ARBA00022989"/>
    </source>
</evidence>
<feature type="compositionally biased region" description="Polar residues" evidence="8">
    <location>
        <begin position="624"/>
        <end position="640"/>
    </location>
</feature>
<evidence type="ECO:0000256" key="8">
    <source>
        <dbReference type="SAM" id="MobiDB-lite"/>
    </source>
</evidence>
<dbReference type="PANTHER" id="PTHR12349">
    <property type="entry name" value="ANKYRIN REPEAT AND LEM DOMAIN-CONTAINING PROTEIN 2"/>
    <property type="match status" value="1"/>
</dbReference>
<comment type="domain">
    <text evidence="7">The DHHC domain is required for palmitoyltransferase activity.</text>
</comment>
<name>A0A448XDL7_9PLAT</name>
<organism evidence="10 11">
    <name type="scientific">Protopolystoma xenopodis</name>
    <dbReference type="NCBI Taxonomy" id="117903"/>
    <lineage>
        <taxon>Eukaryota</taxon>
        <taxon>Metazoa</taxon>
        <taxon>Spiralia</taxon>
        <taxon>Lophotrochozoa</taxon>
        <taxon>Platyhelminthes</taxon>
        <taxon>Monogenea</taxon>
        <taxon>Polyopisthocotylea</taxon>
        <taxon>Polystomatidea</taxon>
        <taxon>Polystomatidae</taxon>
        <taxon>Protopolystoma</taxon>
    </lineage>
</organism>
<evidence type="ECO:0000256" key="4">
    <source>
        <dbReference type="ARBA" id="ARBA00023136"/>
    </source>
</evidence>